<accession>A0ABR4E2D0</accession>
<feature type="domain" description="Protein kinase" evidence="8">
    <location>
        <begin position="135"/>
        <end position="505"/>
    </location>
</feature>
<reference evidence="9 10" key="1">
    <citation type="submission" date="2024-03" db="EMBL/GenBank/DDBJ databases">
        <title>A high-quality draft genome sequence of Diaporthe vaccinii, a causative agent of upright dieback and viscid rot disease in cranberry plants.</title>
        <authorList>
            <person name="Sarrasin M."/>
            <person name="Lang B.F."/>
            <person name="Burger G."/>
        </authorList>
    </citation>
    <scope>NUCLEOTIDE SEQUENCE [LARGE SCALE GENOMIC DNA]</scope>
    <source>
        <strain evidence="9 10">IS7</strain>
    </source>
</reference>
<keyword evidence="10" id="KW-1185">Reference proteome</keyword>
<dbReference type="PANTHER" id="PTHR45646">
    <property type="entry name" value="SERINE/THREONINE-PROTEIN KINASE DOA-RELATED"/>
    <property type="match status" value="1"/>
</dbReference>
<keyword evidence="4" id="KW-0418">Kinase</keyword>
<evidence type="ECO:0000256" key="6">
    <source>
        <dbReference type="PROSITE-ProRule" id="PRU10141"/>
    </source>
</evidence>
<dbReference type="EMBL" id="JBAWTH010000110">
    <property type="protein sequence ID" value="KAL2276583.1"/>
    <property type="molecule type" value="Genomic_DNA"/>
</dbReference>
<dbReference type="PROSITE" id="PS50011">
    <property type="entry name" value="PROTEIN_KINASE_DOM"/>
    <property type="match status" value="1"/>
</dbReference>
<dbReference type="SUPFAM" id="SSF56112">
    <property type="entry name" value="Protein kinase-like (PK-like)"/>
    <property type="match status" value="1"/>
</dbReference>
<evidence type="ECO:0000256" key="5">
    <source>
        <dbReference type="ARBA" id="ARBA00022840"/>
    </source>
</evidence>
<organism evidence="9 10">
    <name type="scientific">Diaporthe vaccinii</name>
    <dbReference type="NCBI Taxonomy" id="105482"/>
    <lineage>
        <taxon>Eukaryota</taxon>
        <taxon>Fungi</taxon>
        <taxon>Dikarya</taxon>
        <taxon>Ascomycota</taxon>
        <taxon>Pezizomycotina</taxon>
        <taxon>Sordariomycetes</taxon>
        <taxon>Sordariomycetidae</taxon>
        <taxon>Diaporthales</taxon>
        <taxon>Diaporthaceae</taxon>
        <taxon>Diaporthe</taxon>
        <taxon>Diaporthe eres species complex</taxon>
    </lineage>
</organism>
<dbReference type="PROSITE" id="PS00107">
    <property type="entry name" value="PROTEIN_KINASE_ATP"/>
    <property type="match status" value="1"/>
</dbReference>
<sequence>MVESQSSRHNPYRSDEAPLLSLRTLSNTPLGTWTTKSSLAQKAGILKYSMAESRQTSPPAAAGSPALNGANDADPPPRASPDLGEDQELFFLNGDDLSYENFAMYRKYGYHPIVLGDVLPEPGTCENDQSKAPRYRVIQKLGFGAFSTVWLARDLLECRYVAVKVCCGIDKPVFSRETNILYHIQQSHKAHPGFDNMLNLYEAFIISGPNGFHECLVTEVVAPLHGLGIKQSWPKKDVLRQIASAVLLLHSQGIAHGDLHEDNFGVAVPGLQEISEEDIQDSLLGDQEVIPVIPRDPMFPRNTVPAYVTPSAQLGALLTEQGQYPKPISATIKLLDFGRAFSVDQSPRYLPGGAPFHIRPPEVILYDVTDGKAGTVWSKEADIWALGCTIHPGTLVNQHGFRDLYQRLGNALRVGGPPPKEWLEYLDLDRLASSISCKLPEGGTIVSTDQLVSRLSEEAAKGWEERKQHRWDAQQEEFINLIQRMVMTVPSARLDIAEVLVHPWLRRKV</sequence>
<evidence type="ECO:0000256" key="1">
    <source>
        <dbReference type="ARBA" id="ARBA00022527"/>
    </source>
</evidence>
<feature type="region of interest" description="Disordered" evidence="7">
    <location>
        <begin position="1"/>
        <end position="33"/>
    </location>
</feature>
<evidence type="ECO:0000256" key="4">
    <source>
        <dbReference type="ARBA" id="ARBA00022777"/>
    </source>
</evidence>
<dbReference type="InterPro" id="IPR000719">
    <property type="entry name" value="Prot_kinase_dom"/>
</dbReference>
<keyword evidence="2" id="KW-0808">Transferase</keyword>
<dbReference type="InterPro" id="IPR017441">
    <property type="entry name" value="Protein_kinase_ATP_BS"/>
</dbReference>
<protein>
    <recommendedName>
        <fullName evidence="8">Protein kinase domain-containing protein</fullName>
    </recommendedName>
</protein>
<dbReference type="PANTHER" id="PTHR45646:SF11">
    <property type="entry name" value="SERINE_THREONINE-PROTEIN KINASE DOA"/>
    <property type="match status" value="1"/>
</dbReference>
<dbReference type="Proteomes" id="UP001600888">
    <property type="component" value="Unassembled WGS sequence"/>
</dbReference>
<dbReference type="SMART" id="SM00220">
    <property type="entry name" value="S_TKc"/>
    <property type="match status" value="1"/>
</dbReference>
<evidence type="ECO:0000256" key="2">
    <source>
        <dbReference type="ARBA" id="ARBA00022679"/>
    </source>
</evidence>
<dbReference type="Gene3D" id="1.10.510.10">
    <property type="entry name" value="Transferase(Phosphotransferase) domain 1"/>
    <property type="match status" value="1"/>
</dbReference>
<dbReference type="InterPro" id="IPR011009">
    <property type="entry name" value="Kinase-like_dom_sf"/>
</dbReference>
<gene>
    <name evidence="9" type="ORF">FJTKL_00757</name>
</gene>
<dbReference type="Gene3D" id="3.30.200.20">
    <property type="entry name" value="Phosphorylase Kinase, domain 1"/>
    <property type="match status" value="1"/>
</dbReference>
<evidence type="ECO:0000259" key="8">
    <source>
        <dbReference type="PROSITE" id="PS50011"/>
    </source>
</evidence>
<feature type="region of interest" description="Disordered" evidence="7">
    <location>
        <begin position="50"/>
        <end position="84"/>
    </location>
</feature>
<keyword evidence="3 6" id="KW-0547">Nucleotide-binding</keyword>
<evidence type="ECO:0000256" key="3">
    <source>
        <dbReference type="ARBA" id="ARBA00022741"/>
    </source>
</evidence>
<feature type="binding site" evidence="6">
    <location>
        <position position="164"/>
    </location>
    <ligand>
        <name>ATP</name>
        <dbReference type="ChEBI" id="CHEBI:30616"/>
    </ligand>
</feature>
<keyword evidence="1" id="KW-0723">Serine/threonine-protein kinase</keyword>
<keyword evidence="5 6" id="KW-0067">ATP-binding</keyword>
<feature type="compositionally biased region" description="Polar residues" evidence="7">
    <location>
        <begin position="23"/>
        <end position="33"/>
    </location>
</feature>
<evidence type="ECO:0000256" key="7">
    <source>
        <dbReference type="SAM" id="MobiDB-lite"/>
    </source>
</evidence>
<name>A0ABR4E2D0_9PEZI</name>
<comment type="caution">
    <text evidence="9">The sequence shown here is derived from an EMBL/GenBank/DDBJ whole genome shotgun (WGS) entry which is preliminary data.</text>
</comment>
<dbReference type="InterPro" id="IPR051175">
    <property type="entry name" value="CLK_kinases"/>
</dbReference>
<evidence type="ECO:0000313" key="10">
    <source>
        <dbReference type="Proteomes" id="UP001600888"/>
    </source>
</evidence>
<proteinExistence type="predicted"/>
<evidence type="ECO:0000313" key="9">
    <source>
        <dbReference type="EMBL" id="KAL2276583.1"/>
    </source>
</evidence>